<keyword evidence="3" id="KW-1003">Cell membrane</keyword>
<dbReference type="PANTHER" id="PTHR43124">
    <property type="entry name" value="PURINE EFFLUX PUMP PBUE"/>
    <property type="match status" value="1"/>
</dbReference>
<keyword evidence="4 7" id="KW-0812">Transmembrane</keyword>
<dbReference type="PROSITE" id="PS50850">
    <property type="entry name" value="MFS"/>
    <property type="match status" value="1"/>
</dbReference>
<feature type="transmembrane region" description="Helical" evidence="7">
    <location>
        <begin position="41"/>
        <end position="64"/>
    </location>
</feature>
<dbReference type="InterPro" id="IPR020846">
    <property type="entry name" value="MFS_dom"/>
</dbReference>
<evidence type="ECO:0000256" key="5">
    <source>
        <dbReference type="ARBA" id="ARBA00022989"/>
    </source>
</evidence>
<evidence type="ECO:0000259" key="8">
    <source>
        <dbReference type="PROSITE" id="PS50850"/>
    </source>
</evidence>
<feature type="transmembrane region" description="Helical" evidence="7">
    <location>
        <begin position="158"/>
        <end position="177"/>
    </location>
</feature>
<evidence type="ECO:0000256" key="4">
    <source>
        <dbReference type="ARBA" id="ARBA00022692"/>
    </source>
</evidence>
<dbReference type="CDD" id="cd17324">
    <property type="entry name" value="MFS_NepI_like"/>
    <property type="match status" value="1"/>
</dbReference>
<feature type="transmembrane region" description="Helical" evidence="7">
    <location>
        <begin position="94"/>
        <end position="118"/>
    </location>
</feature>
<evidence type="ECO:0000256" key="7">
    <source>
        <dbReference type="SAM" id="Phobius"/>
    </source>
</evidence>
<gene>
    <name evidence="9" type="ORF">H6A01_06930</name>
</gene>
<feature type="domain" description="Major facilitator superfamily (MFS) profile" evidence="8">
    <location>
        <begin position="6"/>
        <end position="386"/>
    </location>
</feature>
<dbReference type="SUPFAM" id="SSF103473">
    <property type="entry name" value="MFS general substrate transporter"/>
    <property type="match status" value="1"/>
</dbReference>
<evidence type="ECO:0000256" key="3">
    <source>
        <dbReference type="ARBA" id="ARBA00022475"/>
    </source>
</evidence>
<sequence>MASQYRIYMLSIISFMVGTSQFVIVGILDKVAASLGVTVELAGQLVTAFAVANAIGAPPLVMALAKRRSNVQLVVTLVCILVGIAVLLGTDSFAWIMISRALLGIGSGAFVAVSYIVAASLAGEKGRASAMAYISMGFSASLVLGVPLGRFLTAWYDWKFLFVLLGIGVLISIWPVYRWIPEGRERTVTSVAEQLQVLKEAPLRKALFLTAILFASFAVVNTYTIPLLQSLPMMDESMMSITLLALGVASLIGSKLGGIMADAWGAARTIYASIGIQVVGLALFSCLSWSLYGSIGMLLIWSMFAWVFGLAQSYQVSSISNKAPGVALSFNSAVVQVAFAIGAAAGGHIMSNGSLAYLVPTGSVLCAIAGLWAMSAYGYDKRGDTR</sequence>
<keyword evidence="10" id="KW-1185">Reference proteome</keyword>
<evidence type="ECO:0000256" key="6">
    <source>
        <dbReference type="ARBA" id="ARBA00023136"/>
    </source>
</evidence>
<name>A0ABS2GHP1_9FIRM</name>
<comment type="caution">
    <text evidence="9">The sequence shown here is derived from an EMBL/GenBank/DDBJ whole genome shotgun (WGS) entry which is preliminary data.</text>
</comment>
<organism evidence="9 10">
    <name type="scientific">Veillonella magna</name>
    <dbReference type="NCBI Taxonomy" id="464322"/>
    <lineage>
        <taxon>Bacteria</taxon>
        <taxon>Bacillati</taxon>
        <taxon>Bacillota</taxon>
        <taxon>Negativicutes</taxon>
        <taxon>Veillonellales</taxon>
        <taxon>Veillonellaceae</taxon>
        <taxon>Veillonella</taxon>
    </lineage>
</organism>
<keyword evidence="5 7" id="KW-1133">Transmembrane helix</keyword>
<dbReference type="InterPro" id="IPR036259">
    <property type="entry name" value="MFS_trans_sf"/>
</dbReference>
<evidence type="ECO:0000256" key="1">
    <source>
        <dbReference type="ARBA" id="ARBA00004651"/>
    </source>
</evidence>
<keyword evidence="6 7" id="KW-0472">Membrane</keyword>
<feature type="transmembrane region" description="Helical" evidence="7">
    <location>
        <begin position="130"/>
        <end position="152"/>
    </location>
</feature>
<dbReference type="RefSeq" id="WP_205088037.1">
    <property type="nucleotide sequence ID" value="NZ_JACJLA010000011.1"/>
</dbReference>
<accession>A0ABS2GHP1</accession>
<dbReference type="EMBL" id="JACJLA010000011">
    <property type="protein sequence ID" value="MBM6913052.1"/>
    <property type="molecule type" value="Genomic_DNA"/>
</dbReference>
<feature type="transmembrane region" description="Helical" evidence="7">
    <location>
        <begin position="355"/>
        <end position="379"/>
    </location>
</feature>
<feature type="transmembrane region" description="Helical" evidence="7">
    <location>
        <begin position="270"/>
        <end position="292"/>
    </location>
</feature>
<feature type="transmembrane region" description="Helical" evidence="7">
    <location>
        <begin position="237"/>
        <end position="258"/>
    </location>
</feature>
<dbReference type="Pfam" id="PF07690">
    <property type="entry name" value="MFS_1"/>
    <property type="match status" value="1"/>
</dbReference>
<keyword evidence="2" id="KW-0813">Transport</keyword>
<evidence type="ECO:0000256" key="2">
    <source>
        <dbReference type="ARBA" id="ARBA00022448"/>
    </source>
</evidence>
<feature type="transmembrane region" description="Helical" evidence="7">
    <location>
        <begin position="328"/>
        <end position="349"/>
    </location>
</feature>
<reference evidence="9 10" key="1">
    <citation type="journal article" date="2021" name="Sci. Rep.">
        <title>The distribution of antibiotic resistance genes in chicken gut microbiota commensals.</title>
        <authorList>
            <person name="Juricova H."/>
            <person name="Matiasovicova J."/>
            <person name="Kubasova T."/>
            <person name="Cejkova D."/>
            <person name="Rychlik I."/>
        </authorList>
    </citation>
    <scope>NUCLEOTIDE SEQUENCE [LARGE SCALE GENOMIC DNA]</scope>
    <source>
        <strain evidence="9 10">An537</strain>
    </source>
</reference>
<evidence type="ECO:0000313" key="9">
    <source>
        <dbReference type="EMBL" id="MBM6913052.1"/>
    </source>
</evidence>
<dbReference type="InterPro" id="IPR011701">
    <property type="entry name" value="MFS"/>
</dbReference>
<dbReference type="Gene3D" id="1.20.1250.20">
    <property type="entry name" value="MFS general substrate transporter like domains"/>
    <property type="match status" value="1"/>
</dbReference>
<dbReference type="PANTHER" id="PTHR43124:SF10">
    <property type="entry name" value="PURINE EFFLUX PUMP PBUE"/>
    <property type="match status" value="1"/>
</dbReference>
<feature type="transmembrane region" description="Helical" evidence="7">
    <location>
        <begin position="206"/>
        <end position="225"/>
    </location>
</feature>
<feature type="transmembrane region" description="Helical" evidence="7">
    <location>
        <begin position="298"/>
        <end position="316"/>
    </location>
</feature>
<dbReference type="InterPro" id="IPR050189">
    <property type="entry name" value="MFS_Efflux_Transporters"/>
</dbReference>
<comment type="subcellular location">
    <subcellularLocation>
        <location evidence="1">Cell membrane</location>
        <topology evidence="1">Multi-pass membrane protein</topology>
    </subcellularLocation>
</comment>
<feature type="transmembrane region" description="Helical" evidence="7">
    <location>
        <begin position="7"/>
        <end position="29"/>
    </location>
</feature>
<protein>
    <submittedName>
        <fullName evidence="9">MFS transporter</fullName>
    </submittedName>
</protein>
<evidence type="ECO:0000313" key="10">
    <source>
        <dbReference type="Proteomes" id="UP000707138"/>
    </source>
</evidence>
<dbReference type="Proteomes" id="UP000707138">
    <property type="component" value="Unassembled WGS sequence"/>
</dbReference>
<feature type="transmembrane region" description="Helical" evidence="7">
    <location>
        <begin position="71"/>
        <end position="88"/>
    </location>
</feature>
<proteinExistence type="predicted"/>